<evidence type="ECO:0000259" key="9">
    <source>
        <dbReference type="Pfam" id="PF21088"/>
    </source>
</evidence>
<dbReference type="RefSeq" id="WP_180747597.1">
    <property type="nucleotide sequence ID" value="NZ_CBCRWQ010000033.1"/>
</dbReference>
<evidence type="ECO:0000256" key="4">
    <source>
        <dbReference type="ARBA" id="ARBA00022692"/>
    </source>
</evidence>
<dbReference type="PANTHER" id="PTHR30460">
    <property type="entry name" value="MODERATE CONDUCTANCE MECHANOSENSITIVE CHANNEL YBIO"/>
    <property type="match status" value="1"/>
</dbReference>
<dbReference type="Proteomes" id="UP000530186">
    <property type="component" value="Unassembled WGS sequence"/>
</dbReference>
<dbReference type="InterPro" id="IPR023408">
    <property type="entry name" value="MscS_beta-dom_sf"/>
</dbReference>
<organism evidence="10 11">
    <name type="scientific">Pseudolactococcus laudensis</name>
    <dbReference type="NCBI Taxonomy" id="1494461"/>
    <lineage>
        <taxon>Bacteria</taxon>
        <taxon>Bacillati</taxon>
        <taxon>Bacillota</taxon>
        <taxon>Bacilli</taxon>
        <taxon>Lactobacillales</taxon>
        <taxon>Streptococcaceae</taxon>
        <taxon>Pseudolactococcus</taxon>
    </lineage>
</organism>
<evidence type="ECO:0000256" key="3">
    <source>
        <dbReference type="ARBA" id="ARBA00022475"/>
    </source>
</evidence>
<dbReference type="SUPFAM" id="SSF50182">
    <property type="entry name" value="Sm-like ribonucleoproteins"/>
    <property type="match status" value="1"/>
</dbReference>
<feature type="transmembrane region" description="Helical" evidence="7">
    <location>
        <begin position="86"/>
        <end position="107"/>
    </location>
</feature>
<evidence type="ECO:0000259" key="8">
    <source>
        <dbReference type="Pfam" id="PF00924"/>
    </source>
</evidence>
<evidence type="ECO:0000256" key="7">
    <source>
        <dbReference type="SAM" id="Phobius"/>
    </source>
</evidence>
<dbReference type="Pfam" id="PF21088">
    <property type="entry name" value="MS_channel_1st"/>
    <property type="match status" value="1"/>
</dbReference>
<dbReference type="InterPro" id="IPR045276">
    <property type="entry name" value="YbiO_bact"/>
</dbReference>
<keyword evidence="6 7" id="KW-0472">Membrane</keyword>
<feature type="transmembrane region" description="Helical" evidence="7">
    <location>
        <begin position="57"/>
        <end position="80"/>
    </location>
</feature>
<dbReference type="InterPro" id="IPR011014">
    <property type="entry name" value="MscS_channel_TM-2"/>
</dbReference>
<comment type="subcellular location">
    <subcellularLocation>
        <location evidence="1">Cell membrane</location>
        <topology evidence="1">Multi-pass membrane protein</topology>
    </subcellularLocation>
</comment>
<sequence length="251" mass="28187">MSILKYLHLENLFDVAVEKIIYVIIASILFYVFYRILRRIIKHLFDNYSRINIADSARVLTLSRLTLSVFQYLTVFLYIYTILGIFGLPVASLLAGAGIVGVGLGFAGRDLMTDIINGFFIIVEHQVNVGDTVNFKNLDITGTVTVIGIRSLTLTTGTGALVFVPNRNITALANLSRLDHYIFLDVPVTSENVADVKERMLKVNENYPNTEFVGVQIVDEFVYLRSQLTGPYLEISELKAQILSQYYGLDD</sequence>
<evidence type="ECO:0000256" key="2">
    <source>
        <dbReference type="ARBA" id="ARBA00008017"/>
    </source>
</evidence>
<name>A0A7V8N2K8_9LACT</name>
<dbReference type="GO" id="GO:0008381">
    <property type="term" value="F:mechanosensitive monoatomic ion channel activity"/>
    <property type="evidence" value="ECO:0007669"/>
    <property type="project" value="InterPro"/>
</dbReference>
<evidence type="ECO:0000256" key="1">
    <source>
        <dbReference type="ARBA" id="ARBA00004651"/>
    </source>
</evidence>
<feature type="transmembrane region" description="Helical" evidence="7">
    <location>
        <begin position="20"/>
        <end position="37"/>
    </location>
</feature>
<dbReference type="Gene3D" id="1.10.287.1260">
    <property type="match status" value="1"/>
</dbReference>
<keyword evidence="11" id="KW-1185">Reference proteome</keyword>
<feature type="domain" description="Mechanosensitive ion channel transmembrane helices 2/3" evidence="9">
    <location>
        <begin position="71"/>
        <end position="108"/>
    </location>
</feature>
<dbReference type="AlphaFoldDB" id="A0A7V8N2K8"/>
<comment type="caution">
    <text evidence="10">The sequence shown here is derived from an EMBL/GenBank/DDBJ whole genome shotgun (WGS) entry which is preliminary data.</text>
</comment>
<dbReference type="Pfam" id="PF00924">
    <property type="entry name" value="MS_channel_2nd"/>
    <property type="match status" value="1"/>
</dbReference>
<reference evidence="10 11" key="1">
    <citation type="submission" date="2020-07" db="EMBL/GenBank/DDBJ databases">
        <authorList>
            <person name="Hilgarth M."/>
            <person name="Werum V."/>
            <person name="Vogel R.F."/>
        </authorList>
    </citation>
    <scope>NUCLEOTIDE SEQUENCE [LARGE SCALE GENOMIC DNA]</scope>
    <source>
        <strain evidence="10 11">DSM 28961</strain>
    </source>
</reference>
<dbReference type="InterPro" id="IPR010920">
    <property type="entry name" value="LSM_dom_sf"/>
</dbReference>
<dbReference type="GeneID" id="303195952"/>
<evidence type="ECO:0000256" key="6">
    <source>
        <dbReference type="ARBA" id="ARBA00023136"/>
    </source>
</evidence>
<dbReference type="PANTHER" id="PTHR30460:SF0">
    <property type="entry name" value="MODERATE CONDUCTANCE MECHANOSENSITIVE CHANNEL YBIO"/>
    <property type="match status" value="1"/>
</dbReference>
<dbReference type="Gene3D" id="2.30.30.60">
    <property type="match status" value="1"/>
</dbReference>
<feature type="domain" description="Mechanosensitive ion channel MscS" evidence="8">
    <location>
        <begin position="110"/>
        <end position="177"/>
    </location>
</feature>
<dbReference type="GO" id="GO:0005886">
    <property type="term" value="C:plasma membrane"/>
    <property type="evidence" value="ECO:0007669"/>
    <property type="project" value="UniProtKB-SubCell"/>
</dbReference>
<dbReference type="InterPro" id="IPR049142">
    <property type="entry name" value="MS_channel_1st"/>
</dbReference>
<keyword evidence="4 7" id="KW-0812">Transmembrane</keyword>
<comment type="similarity">
    <text evidence="2">Belongs to the MscS (TC 1.A.23) family.</text>
</comment>
<keyword evidence="3" id="KW-1003">Cell membrane</keyword>
<evidence type="ECO:0000313" key="10">
    <source>
        <dbReference type="EMBL" id="MBA0017530.1"/>
    </source>
</evidence>
<dbReference type="EMBL" id="JACBNY010000031">
    <property type="protein sequence ID" value="MBA0017530.1"/>
    <property type="molecule type" value="Genomic_DNA"/>
</dbReference>
<dbReference type="SUPFAM" id="SSF82861">
    <property type="entry name" value="Mechanosensitive channel protein MscS (YggB), transmembrane region"/>
    <property type="match status" value="1"/>
</dbReference>
<evidence type="ECO:0000313" key="11">
    <source>
        <dbReference type="Proteomes" id="UP000530186"/>
    </source>
</evidence>
<keyword evidence="5 7" id="KW-1133">Transmembrane helix</keyword>
<accession>A0A7V8N2K8</accession>
<dbReference type="InterPro" id="IPR006685">
    <property type="entry name" value="MscS_channel_2nd"/>
</dbReference>
<protein>
    <submittedName>
        <fullName evidence="10">Mechanosensitive ion channel</fullName>
    </submittedName>
</protein>
<proteinExistence type="inferred from homology"/>
<evidence type="ECO:0000256" key="5">
    <source>
        <dbReference type="ARBA" id="ARBA00022989"/>
    </source>
</evidence>
<gene>
    <name evidence="10" type="ORF">HZR21_10540</name>
</gene>